<protein>
    <submittedName>
        <fullName evidence="3">Polysaccharide deacetylase</fullName>
    </submittedName>
</protein>
<dbReference type="GO" id="GO:0005975">
    <property type="term" value="P:carbohydrate metabolic process"/>
    <property type="evidence" value="ECO:0007669"/>
    <property type="project" value="InterPro"/>
</dbReference>
<organism evidence="3 4">
    <name type="scientific">Myroides odoratimimus</name>
    <dbReference type="NCBI Taxonomy" id="76832"/>
    <lineage>
        <taxon>Bacteria</taxon>
        <taxon>Pseudomonadati</taxon>
        <taxon>Bacteroidota</taxon>
        <taxon>Flavobacteriia</taxon>
        <taxon>Flavobacteriales</taxon>
        <taxon>Flavobacteriaceae</taxon>
        <taxon>Myroides</taxon>
    </lineage>
</organism>
<dbReference type="AlphaFoldDB" id="A0A0S7EA16"/>
<name>A0A0S7EA16_9FLAO</name>
<dbReference type="InterPro" id="IPR002509">
    <property type="entry name" value="NODB_dom"/>
</dbReference>
<dbReference type="KEGG" id="mod:AS202_03810"/>
<gene>
    <name evidence="3" type="ORF">AS202_03810</name>
</gene>
<dbReference type="PROSITE" id="PS51677">
    <property type="entry name" value="NODB"/>
    <property type="match status" value="1"/>
</dbReference>
<evidence type="ECO:0000256" key="2">
    <source>
        <dbReference type="ARBA" id="ARBA00022801"/>
    </source>
</evidence>
<dbReference type="InterPro" id="IPR011330">
    <property type="entry name" value="Glyco_hydro/deAcase_b/a-brl"/>
</dbReference>
<dbReference type="RefSeq" id="WP_006259725.1">
    <property type="nucleotide sequence ID" value="NZ_BCMQ01000005.1"/>
</dbReference>
<dbReference type="GO" id="GO:0016810">
    <property type="term" value="F:hydrolase activity, acting on carbon-nitrogen (but not peptide) bonds"/>
    <property type="evidence" value="ECO:0007669"/>
    <property type="project" value="InterPro"/>
</dbReference>
<dbReference type="PANTHER" id="PTHR10587:SF133">
    <property type="entry name" value="CHITIN DEACETYLASE 1-RELATED"/>
    <property type="match status" value="1"/>
</dbReference>
<evidence type="ECO:0000313" key="4">
    <source>
        <dbReference type="Proteomes" id="UP000069030"/>
    </source>
</evidence>
<sequence>MNISRLLLPLLFPKYTWKRPNTQKHIYLTFDDGPIPEVTEWVLDILKQYQVKATFFCIGDNVRKHPALFNRILQEGHQIGNHTFNHLNGWKNANEVYINNFCLSTEEMAKHTSFENRTRLFRPPYGKIKKQQAKQVISEGYDIIMWSHLTKDYDKNTTPEECYKRAITNMAPGSIIVFHDSIKASHNLYYALPKTIDYLLSKGYTFSTL</sequence>
<dbReference type="GO" id="GO:0016020">
    <property type="term" value="C:membrane"/>
    <property type="evidence" value="ECO:0007669"/>
    <property type="project" value="TreeGrafter"/>
</dbReference>
<dbReference type="PANTHER" id="PTHR10587">
    <property type="entry name" value="GLYCOSYL TRANSFERASE-RELATED"/>
    <property type="match status" value="1"/>
</dbReference>
<keyword evidence="1" id="KW-0479">Metal-binding</keyword>
<proteinExistence type="predicted"/>
<evidence type="ECO:0000313" key="3">
    <source>
        <dbReference type="EMBL" id="ALU25331.1"/>
    </source>
</evidence>
<dbReference type="SUPFAM" id="SSF88713">
    <property type="entry name" value="Glycoside hydrolase/deacetylase"/>
    <property type="match status" value="1"/>
</dbReference>
<accession>A0A0S7EA16</accession>
<dbReference type="EMBL" id="CP013690">
    <property type="protein sequence ID" value="ALU25331.1"/>
    <property type="molecule type" value="Genomic_DNA"/>
</dbReference>
<dbReference type="CDD" id="cd10917">
    <property type="entry name" value="CE4_NodB_like_6s_7s"/>
    <property type="match status" value="1"/>
</dbReference>
<reference evidence="3 4" key="1">
    <citation type="journal article" date="2016" name="J. Zhejiang Univ. Sci. B">
        <title>Antibiotic resistance mechanisms of Myroides sp.</title>
        <authorList>
            <person name="Hu S."/>
            <person name="Yuan S."/>
            <person name="Qu H."/>
            <person name="Jiang T."/>
            <person name="Zhou Y."/>
            <person name="Wang M."/>
            <person name="Ming D."/>
        </authorList>
    </citation>
    <scope>NUCLEOTIDE SEQUENCE [LARGE SCALE GENOMIC DNA]</scope>
    <source>
        <strain evidence="3 4">PR63039</strain>
    </source>
</reference>
<dbReference type="Gene3D" id="3.20.20.370">
    <property type="entry name" value="Glycoside hydrolase/deacetylase"/>
    <property type="match status" value="1"/>
</dbReference>
<dbReference type="GO" id="GO:0046872">
    <property type="term" value="F:metal ion binding"/>
    <property type="evidence" value="ECO:0007669"/>
    <property type="project" value="UniProtKB-KW"/>
</dbReference>
<dbReference type="InterPro" id="IPR050248">
    <property type="entry name" value="Polysacc_deacetylase_ArnD"/>
</dbReference>
<dbReference type="Proteomes" id="UP000069030">
    <property type="component" value="Chromosome"/>
</dbReference>
<evidence type="ECO:0000256" key="1">
    <source>
        <dbReference type="ARBA" id="ARBA00022723"/>
    </source>
</evidence>
<dbReference type="GeneID" id="66973936"/>
<keyword evidence="2" id="KW-0378">Hydrolase</keyword>
<dbReference type="eggNOG" id="COG0726">
    <property type="taxonomic scope" value="Bacteria"/>
</dbReference>
<dbReference type="Pfam" id="PF01522">
    <property type="entry name" value="Polysacc_deac_1"/>
    <property type="match status" value="1"/>
</dbReference>